<dbReference type="Gene3D" id="3.40.50.720">
    <property type="entry name" value="NAD(P)-binding Rossmann-like Domain"/>
    <property type="match status" value="2"/>
</dbReference>
<dbReference type="InterPro" id="IPR043009">
    <property type="entry name" value="LOR/SDH_bifunc_enz_cons_dom_sf"/>
</dbReference>
<sequence>MQDLSSLRVHHTVSCLRGYLRHCRDQRIRHSTTSTKAHPCMIIGILRESYNVWERRAPLTPDNVQVLLSSNPGRSRILVQPSRRRVFQDLEYRKSGAVVTESLKLPIAPRIMEYQCWQWTFCRQSSLGKVVNTLDKKLRRASQRSMERLSKDSAILKRAPTAQMSAKYSIVLLLEGHLFDSGFINQVLDVIKGNGCAIEFQECTFPTQSAERKSAKSLVILSIPGSDAAALGKVESKIHILAQVIEKAEATITRVDHQRMDDNFTQTLVNVEVPNISKRILVLGAGMVSKSVVDLLGRSANQEITVASENHEEARLTAAFSKHDRHVGLGVVNDVKRLSDHIESADKVVSLLPPPMHFQVALDCIKHKTDLGRAKEAGVIILNESGLDPGLDHMSAMKKIDDILSRGGRVTVFASVCGGLPSPEAADNPLKYKFSWSPKGVIQTSQSDARYRWEGQVLQVHGSDLLAAAAPFLHAWPKLGLECLPNRDSLRYEHIYNIGGAKATLRYRGFSSCSYGLFCLRDQRGGSLNVEDFILACVADNFDEAVAVLDTLIWLGVLPGHIPVSGSNIVEAFFNFLEDKLRYKESESDMVLMHHIIEASFERARSERHLASPQVFGEEGISAMAKCVGYTTASSAGLILSFALDDLLGLLLPTSPRVYEPVLAAKKESPSTKRAHQIRQTR</sequence>
<evidence type="ECO:0000313" key="7">
    <source>
        <dbReference type="Proteomes" id="UP000000759"/>
    </source>
</evidence>
<dbReference type="GeneID" id="7200003"/>
<evidence type="ECO:0000313" key="6">
    <source>
        <dbReference type="EMBL" id="EEC49157.1"/>
    </source>
</evidence>
<dbReference type="OrthoDB" id="10059875at2759"/>
<feature type="domain" description="Saccharopine dehydrogenase NADP binding" evidence="3">
    <location>
        <begin position="280"/>
        <end position="370"/>
    </location>
</feature>
<protein>
    <submittedName>
        <fullName evidence="6">Saccharopine dehydrogenase</fullName>
    </submittedName>
</protein>
<name>B7FXH2_PHATC</name>
<gene>
    <name evidence="6" type="primary">LKRSDH</name>
    <name evidence="6" type="ORF">PHATRDRAFT_54394</name>
</gene>
<dbReference type="CDD" id="cd12144">
    <property type="entry name" value="SDH_N_domain"/>
    <property type="match status" value="1"/>
</dbReference>
<dbReference type="PaxDb" id="2850-Phatr54394"/>
<dbReference type="RefSeq" id="XP_002179334.1">
    <property type="nucleotide sequence ID" value="XM_002179298.1"/>
</dbReference>
<dbReference type="PANTHER" id="PTHR11133:SF22">
    <property type="entry name" value="ALPHA-AMINOADIPIC SEMIALDEHYDE SYNTHASE, MITOCHONDRIAL"/>
    <property type="match status" value="1"/>
</dbReference>
<evidence type="ECO:0000259" key="4">
    <source>
        <dbReference type="Pfam" id="PF04455"/>
    </source>
</evidence>
<feature type="domain" description="Saccharopine dehydrogenase-like C-terminal" evidence="5">
    <location>
        <begin position="386"/>
        <end position="664"/>
    </location>
</feature>
<dbReference type="InterPro" id="IPR051168">
    <property type="entry name" value="AASS"/>
</dbReference>
<dbReference type="InterPro" id="IPR007545">
    <property type="entry name" value="LOR/SDH_bifunc_enz_cons_dom"/>
</dbReference>
<reference evidence="7" key="2">
    <citation type="submission" date="2008-08" db="EMBL/GenBank/DDBJ databases">
        <authorList>
            <consortium name="Diatom Consortium"/>
            <person name="Grigoriev I."/>
            <person name="Grimwood J."/>
            <person name="Kuo A."/>
            <person name="Otillar R.P."/>
            <person name="Salamov A."/>
            <person name="Detter J.C."/>
            <person name="Lindquist E."/>
            <person name="Shapiro H."/>
            <person name="Lucas S."/>
            <person name="Glavina del Rio T."/>
            <person name="Pitluck S."/>
            <person name="Rokhsar D."/>
            <person name="Bowler C."/>
        </authorList>
    </citation>
    <scope>GENOME REANNOTATION</scope>
    <source>
        <strain evidence="7">CCAP 1055/1</strain>
    </source>
</reference>
<reference evidence="6 7" key="1">
    <citation type="journal article" date="2008" name="Nature">
        <title>The Phaeodactylum genome reveals the evolutionary history of diatom genomes.</title>
        <authorList>
            <person name="Bowler C."/>
            <person name="Allen A.E."/>
            <person name="Badger J.H."/>
            <person name="Grimwood J."/>
            <person name="Jabbari K."/>
            <person name="Kuo A."/>
            <person name="Maheswari U."/>
            <person name="Martens C."/>
            <person name="Maumus F."/>
            <person name="Otillar R.P."/>
            <person name="Rayko E."/>
            <person name="Salamov A."/>
            <person name="Vandepoele K."/>
            <person name="Beszteri B."/>
            <person name="Gruber A."/>
            <person name="Heijde M."/>
            <person name="Katinka M."/>
            <person name="Mock T."/>
            <person name="Valentin K."/>
            <person name="Verret F."/>
            <person name="Berges J.A."/>
            <person name="Brownlee C."/>
            <person name="Cadoret J.P."/>
            <person name="Chiovitti A."/>
            <person name="Choi C.J."/>
            <person name="Coesel S."/>
            <person name="De Martino A."/>
            <person name="Detter J.C."/>
            <person name="Durkin C."/>
            <person name="Falciatore A."/>
            <person name="Fournet J."/>
            <person name="Haruta M."/>
            <person name="Huysman M.J."/>
            <person name="Jenkins B.D."/>
            <person name="Jiroutova K."/>
            <person name="Jorgensen R.E."/>
            <person name="Joubert Y."/>
            <person name="Kaplan A."/>
            <person name="Kroger N."/>
            <person name="Kroth P.G."/>
            <person name="La Roche J."/>
            <person name="Lindquist E."/>
            <person name="Lommer M."/>
            <person name="Martin-Jezequel V."/>
            <person name="Lopez P.J."/>
            <person name="Lucas S."/>
            <person name="Mangogna M."/>
            <person name="McGinnis K."/>
            <person name="Medlin L.K."/>
            <person name="Montsant A."/>
            <person name="Oudot-Le Secq M.P."/>
            <person name="Napoli C."/>
            <person name="Obornik M."/>
            <person name="Parker M.S."/>
            <person name="Petit J.L."/>
            <person name="Porcel B.M."/>
            <person name="Poulsen N."/>
            <person name="Robison M."/>
            <person name="Rychlewski L."/>
            <person name="Rynearson T.A."/>
            <person name="Schmutz J."/>
            <person name="Shapiro H."/>
            <person name="Siaut M."/>
            <person name="Stanley M."/>
            <person name="Sussman M.R."/>
            <person name="Taylor A.R."/>
            <person name="Vardi A."/>
            <person name="von Dassow P."/>
            <person name="Vyverman W."/>
            <person name="Willis A."/>
            <person name="Wyrwicz L.S."/>
            <person name="Rokhsar D.S."/>
            <person name="Weissenbach J."/>
            <person name="Armbrust E.V."/>
            <person name="Green B.R."/>
            <person name="Van de Peer Y."/>
            <person name="Grigoriev I.V."/>
        </authorList>
    </citation>
    <scope>NUCLEOTIDE SEQUENCE [LARGE SCALE GENOMIC DNA]</scope>
    <source>
        <strain evidence="6 7">CCAP 1055/1</strain>
    </source>
</reference>
<dbReference type="Proteomes" id="UP000000759">
    <property type="component" value="Chromosome 6"/>
</dbReference>
<dbReference type="Pfam" id="PF16653">
    <property type="entry name" value="Sacchrp_dh_C"/>
    <property type="match status" value="1"/>
</dbReference>
<evidence type="ECO:0000259" key="3">
    <source>
        <dbReference type="Pfam" id="PF03435"/>
    </source>
</evidence>
<keyword evidence="2" id="KW-0520">NAD</keyword>
<dbReference type="AlphaFoldDB" id="B7FXH2"/>
<keyword evidence="1" id="KW-0560">Oxidoreductase</keyword>
<dbReference type="KEGG" id="pti:PHATRDRAFT_54394"/>
<dbReference type="PANTHER" id="PTHR11133">
    <property type="entry name" value="SACCHAROPINE DEHYDROGENASE"/>
    <property type="match status" value="1"/>
</dbReference>
<dbReference type="InterPro" id="IPR036291">
    <property type="entry name" value="NAD(P)-bd_dom_sf"/>
</dbReference>
<evidence type="ECO:0000256" key="2">
    <source>
        <dbReference type="ARBA" id="ARBA00023027"/>
    </source>
</evidence>
<dbReference type="Pfam" id="PF03435">
    <property type="entry name" value="Sacchrp_dh_NADP"/>
    <property type="match status" value="1"/>
</dbReference>
<dbReference type="SUPFAM" id="SSF52283">
    <property type="entry name" value="Formate/glycerate dehydrogenase catalytic domain-like"/>
    <property type="match status" value="1"/>
</dbReference>
<dbReference type="STRING" id="556484.B7FXH2"/>
<dbReference type="Gene3D" id="3.30.360.10">
    <property type="entry name" value="Dihydrodipicolinate Reductase, domain 2"/>
    <property type="match status" value="2"/>
</dbReference>
<dbReference type="eggNOG" id="KOG0172">
    <property type="taxonomic scope" value="Eukaryota"/>
</dbReference>
<evidence type="ECO:0000259" key="5">
    <source>
        <dbReference type="Pfam" id="PF16653"/>
    </source>
</evidence>
<organism evidence="6 7">
    <name type="scientific">Phaeodactylum tricornutum (strain CCAP 1055/1)</name>
    <dbReference type="NCBI Taxonomy" id="556484"/>
    <lineage>
        <taxon>Eukaryota</taxon>
        <taxon>Sar</taxon>
        <taxon>Stramenopiles</taxon>
        <taxon>Ochrophyta</taxon>
        <taxon>Bacillariophyta</taxon>
        <taxon>Bacillariophyceae</taxon>
        <taxon>Bacillariophycidae</taxon>
        <taxon>Naviculales</taxon>
        <taxon>Phaeodactylaceae</taxon>
        <taxon>Phaeodactylum</taxon>
    </lineage>
</organism>
<evidence type="ECO:0000256" key="1">
    <source>
        <dbReference type="ARBA" id="ARBA00023002"/>
    </source>
</evidence>
<dbReference type="InParanoid" id="B7FXH2"/>
<accession>B7FXH2</accession>
<dbReference type="InterPro" id="IPR005097">
    <property type="entry name" value="Sacchrp_dh_NADP-bd"/>
</dbReference>
<dbReference type="SUPFAM" id="SSF51735">
    <property type="entry name" value="NAD(P)-binding Rossmann-fold domains"/>
    <property type="match status" value="1"/>
</dbReference>
<dbReference type="GO" id="GO:0006553">
    <property type="term" value="P:lysine metabolic process"/>
    <property type="evidence" value="ECO:0007669"/>
    <property type="project" value="UniProtKB-ARBA"/>
</dbReference>
<dbReference type="SUPFAM" id="SSF55347">
    <property type="entry name" value="Glyceraldehyde-3-phosphate dehydrogenase-like, C-terminal domain"/>
    <property type="match status" value="1"/>
</dbReference>
<proteinExistence type="predicted"/>
<feature type="domain" description="LOR/SDH bifunctional enzyme conserved" evidence="4">
    <location>
        <begin position="173"/>
        <end position="264"/>
    </location>
</feature>
<dbReference type="GO" id="GO:0016491">
    <property type="term" value="F:oxidoreductase activity"/>
    <property type="evidence" value="ECO:0007669"/>
    <property type="project" value="UniProtKB-KW"/>
</dbReference>
<dbReference type="Gene3D" id="3.30.70.2690">
    <property type="entry name" value="LOR/SDH bifunctional enzyme, conserved domain"/>
    <property type="match status" value="1"/>
</dbReference>
<dbReference type="Pfam" id="PF04455">
    <property type="entry name" value="Saccharop_dh_N"/>
    <property type="match status" value="1"/>
</dbReference>
<dbReference type="InterPro" id="IPR032095">
    <property type="entry name" value="Sacchrp_dh-like_C"/>
</dbReference>
<dbReference type="EMBL" id="CM000609">
    <property type="protein sequence ID" value="EEC49157.1"/>
    <property type="molecule type" value="Genomic_DNA"/>
</dbReference>
<keyword evidence="7" id="KW-1185">Reference proteome</keyword>